<dbReference type="Proteomes" id="UP001148838">
    <property type="component" value="Unassembled WGS sequence"/>
</dbReference>
<dbReference type="EMBL" id="JAJSOF020000033">
    <property type="protein sequence ID" value="KAJ4429639.1"/>
    <property type="molecule type" value="Genomic_DNA"/>
</dbReference>
<reference evidence="1 2" key="1">
    <citation type="journal article" date="2022" name="Allergy">
        <title>Genome assembly and annotation of Periplaneta americana reveal a comprehensive cockroach allergen profile.</title>
        <authorList>
            <person name="Wang L."/>
            <person name="Xiong Q."/>
            <person name="Saelim N."/>
            <person name="Wang L."/>
            <person name="Nong W."/>
            <person name="Wan A.T."/>
            <person name="Shi M."/>
            <person name="Liu X."/>
            <person name="Cao Q."/>
            <person name="Hui J.H.L."/>
            <person name="Sookrung N."/>
            <person name="Leung T.F."/>
            <person name="Tungtrongchitr A."/>
            <person name="Tsui S.K.W."/>
        </authorList>
    </citation>
    <scope>NUCLEOTIDE SEQUENCE [LARGE SCALE GENOMIC DNA]</scope>
    <source>
        <strain evidence="1">PWHHKU_190912</strain>
    </source>
</reference>
<evidence type="ECO:0000313" key="1">
    <source>
        <dbReference type="EMBL" id="KAJ4429639.1"/>
    </source>
</evidence>
<proteinExistence type="predicted"/>
<name>A0ABQ8S6H1_PERAM</name>
<keyword evidence="2" id="KW-1185">Reference proteome</keyword>
<evidence type="ECO:0000313" key="2">
    <source>
        <dbReference type="Proteomes" id="UP001148838"/>
    </source>
</evidence>
<sequence length="74" mass="8242">MPIWILRAKTCLTHISAIQASDPAWYQALTGNLTTEQQKALQEVMVLADQRKAAAESKRIEQSGGKYIKNNGQK</sequence>
<gene>
    <name evidence="1" type="primary">IPO7</name>
    <name evidence="1" type="ORF">ANN_21840</name>
</gene>
<protein>
    <submittedName>
        <fullName evidence="1">Importin-7</fullName>
    </submittedName>
</protein>
<accession>A0ABQ8S6H1</accession>
<comment type="caution">
    <text evidence="1">The sequence shown here is derived from an EMBL/GenBank/DDBJ whole genome shotgun (WGS) entry which is preliminary data.</text>
</comment>
<organism evidence="1 2">
    <name type="scientific">Periplaneta americana</name>
    <name type="common">American cockroach</name>
    <name type="synonym">Blatta americana</name>
    <dbReference type="NCBI Taxonomy" id="6978"/>
    <lineage>
        <taxon>Eukaryota</taxon>
        <taxon>Metazoa</taxon>
        <taxon>Ecdysozoa</taxon>
        <taxon>Arthropoda</taxon>
        <taxon>Hexapoda</taxon>
        <taxon>Insecta</taxon>
        <taxon>Pterygota</taxon>
        <taxon>Neoptera</taxon>
        <taxon>Polyneoptera</taxon>
        <taxon>Dictyoptera</taxon>
        <taxon>Blattodea</taxon>
        <taxon>Blattoidea</taxon>
        <taxon>Blattidae</taxon>
        <taxon>Blattinae</taxon>
        <taxon>Periplaneta</taxon>
    </lineage>
</organism>